<proteinExistence type="predicted"/>
<feature type="signal peptide" evidence="1">
    <location>
        <begin position="1"/>
        <end position="25"/>
    </location>
</feature>
<organism evidence="3 4">
    <name type="scientific">Sungkyunkwania multivorans</name>
    <dbReference type="NCBI Taxonomy" id="1173618"/>
    <lineage>
        <taxon>Bacteria</taxon>
        <taxon>Pseudomonadati</taxon>
        <taxon>Bacteroidota</taxon>
        <taxon>Flavobacteriia</taxon>
        <taxon>Flavobacteriales</taxon>
        <taxon>Flavobacteriaceae</taxon>
        <taxon>Sungkyunkwania</taxon>
    </lineage>
</organism>
<evidence type="ECO:0000313" key="3">
    <source>
        <dbReference type="EMBL" id="MFD0863607.1"/>
    </source>
</evidence>
<evidence type="ECO:0000313" key="4">
    <source>
        <dbReference type="Proteomes" id="UP001596978"/>
    </source>
</evidence>
<protein>
    <submittedName>
        <fullName evidence="3">DUF4136 domain-containing protein</fullName>
    </submittedName>
</protein>
<gene>
    <name evidence="3" type="ORF">ACFQ1M_15430</name>
</gene>
<name>A0ABW3D2D5_9FLAO</name>
<dbReference type="Gene3D" id="3.30.160.670">
    <property type="match status" value="1"/>
</dbReference>
<comment type="caution">
    <text evidence="3">The sequence shown here is derived from an EMBL/GenBank/DDBJ whole genome shotgun (WGS) entry which is preliminary data.</text>
</comment>
<evidence type="ECO:0000259" key="2">
    <source>
        <dbReference type="Pfam" id="PF13590"/>
    </source>
</evidence>
<dbReference type="RefSeq" id="WP_386409798.1">
    <property type="nucleotide sequence ID" value="NZ_JBHTJH010000017.1"/>
</dbReference>
<dbReference type="Proteomes" id="UP001596978">
    <property type="component" value="Unassembled WGS sequence"/>
</dbReference>
<keyword evidence="1" id="KW-0732">Signal</keyword>
<reference evidence="4" key="1">
    <citation type="journal article" date="2019" name="Int. J. Syst. Evol. Microbiol.">
        <title>The Global Catalogue of Microorganisms (GCM) 10K type strain sequencing project: providing services to taxonomists for standard genome sequencing and annotation.</title>
        <authorList>
            <consortium name="The Broad Institute Genomics Platform"/>
            <consortium name="The Broad Institute Genome Sequencing Center for Infectious Disease"/>
            <person name="Wu L."/>
            <person name="Ma J."/>
        </authorList>
    </citation>
    <scope>NUCLEOTIDE SEQUENCE [LARGE SCALE GENOMIC DNA]</scope>
    <source>
        <strain evidence="4">CCUG 62952</strain>
    </source>
</reference>
<dbReference type="EMBL" id="JBHTJH010000017">
    <property type="protein sequence ID" value="MFD0863607.1"/>
    <property type="molecule type" value="Genomic_DNA"/>
</dbReference>
<dbReference type="Pfam" id="PF13590">
    <property type="entry name" value="DUF4136"/>
    <property type="match status" value="1"/>
</dbReference>
<sequence length="187" mass="20950">MKTFRLLIPVALLVLVSSCVSVRVATDYDRQADFNEYKSFAFYKPGVDKAEISDLDKKRILRAIEAELVAKGFVKSSDPDILVSIFTKEKERVNVYNNAGWGWGWGWGWGGPWGPWGWGGGFNSVSTTTEGSLYIDLIDADKKELIWQGKGTGNLSRSSDMNKKEARIKEFVTEIMKTYPPQVLAAN</sequence>
<keyword evidence="4" id="KW-1185">Reference proteome</keyword>
<dbReference type="PROSITE" id="PS51257">
    <property type="entry name" value="PROKAR_LIPOPROTEIN"/>
    <property type="match status" value="1"/>
</dbReference>
<feature type="chain" id="PRO_5045536287" evidence="1">
    <location>
        <begin position="26"/>
        <end position="187"/>
    </location>
</feature>
<feature type="domain" description="DUF4136" evidence="2">
    <location>
        <begin position="24"/>
        <end position="181"/>
    </location>
</feature>
<accession>A0ABW3D2D5</accession>
<evidence type="ECO:0000256" key="1">
    <source>
        <dbReference type="SAM" id="SignalP"/>
    </source>
</evidence>
<dbReference type="InterPro" id="IPR025411">
    <property type="entry name" value="DUF4136"/>
</dbReference>